<sequence>MAPDDTADENASYRYLSTRGQDSGLTISSLCQFSFEEVVLNSVAPDGGLYIPEEIPRATAWESWGDLSFPELAFEIMSLYISPSEIPPADLKDIIARSYSSFRSPEVTPLIQLKENHYLLELFHGPTFASKDIASQFLGNLLEYFLVKKNKGKTSIAGGHGTLYGHRDSLILYDEFFLADRHRLTFVGATKGDAGSAAVHGLRGKRDISVFVMFPQAQISPVQEAQITTVPDENVCSLAVAGTFDDCQNILRRLQADRQANEDFDLVSSRNWAQILAQIVLYFYSYFSLVKKSASFKTGDKVRFVIPTGKFGSILAGYFALHMGLPVDKLVIATNENDILDRFWKTGRYEKQRVGRGGHGVKKTLSPAMDILTSYNFERLLWFLACEFASSAGMDHLWNQNQASQEVYQWFQDLDKKGFFGPVYRDVIRSARRDFESERVTDQQTIETIKAVYRKSGYVLDPHSAVGAAATQRSMNRTHASTPHISFSTAHPAKFSETVIRALHGEDGFSIVETSLTPAELADLDKREKKITVVNNDWQKVREIINARNSN</sequence>
<keyword evidence="8" id="KW-1185">Reference proteome</keyword>
<feature type="domain" description="Threonine synthase N-terminal" evidence="6">
    <location>
        <begin position="14"/>
        <end position="99"/>
    </location>
</feature>
<keyword evidence="3 5" id="KW-0663">Pyridoxal phosphate</keyword>
<feature type="modified residue" description="N6-(pyridoxal phosphate)lysine" evidence="5">
    <location>
        <position position="131"/>
    </location>
</feature>
<dbReference type="InterPro" id="IPR004450">
    <property type="entry name" value="Thr_synthase-like"/>
</dbReference>
<dbReference type="SUPFAM" id="SSF53686">
    <property type="entry name" value="Tryptophan synthase beta subunit-like PLP-dependent enzymes"/>
    <property type="match status" value="1"/>
</dbReference>
<dbReference type="InterPro" id="IPR037158">
    <property type="entry name" value="Thr_synth_N_sf"/>
</dbReference>
<dbReference type="InterPro" id="IPR036052">
    <property type="entry name" value="TrpB-like_PALP_sf"/>
</dbReference>
<organism evidence="7 8">
    <name type="scientific">Trichoderma lentiforme</name>
    <dbReference type="NCBI Taxonomy" id="1567552"/>
    <lineage>
        <taxon>Eukaryota</taxon>
        <taxon>Fungi</taxon>
        <taxon>Dikarya</taxon>
        <taxon>Ascomycota</taxon>
        <taxon>Pezizomycotina</taxon>
        <taxon>Sordariomycetes</taxon>
        <taxon>Hypocreomycetidae</taxon>
        <taxon>Hypocreales</taxon>
        <taxon>Hypocreaceae</taxon>
        <taxon>Trichoderma</taxon>
    </lineage>
</organism>
<evidence type="ECO:0000313" key="8">
    <source>
        <dbReference type="Proteomes" id="UP000801864"/>
    </source>
</evidence>
<comment type="caution">
    <text evidence="7">The sequence shown here is derived from an EMBL/GenBank/DDBJ whole genome shotgun (WGS) entry which is preliminary data.</text>
</comment>
<gene>
    <name evidence="7" type="ORF">CFAM422_000774</name>
</gene>
<evidence type="ECO:0000256" key="2">
    <source>
        <dbReference type="ARBA" id="ARBA00005517"/>
    </source>
</evidence>
<comment type="similarity">
    <text evidence="2">Belongs to the threonine synthase family.</text>
</comment>
<dbReference type="FunFam" id="3.90.1380.10:FF:000003">
    <property type="entry name" value="THR4p Threonine synthase"/>
    <property type="match status" value="1"/>
</dbReference>
<dbReference type="PANTHER" id="PTHR42690">
    <property type="entry name" value="THREONINE SYNTHASE FAMILY MEMBER"/>
    <property type="match status" value="1"/>
</dbReference>
<dbReference type="InterPro" id="IPR029144">
    <property type="entry name" value="Thr_synth_N"/>
</dbReference>
<evidence type="ECO:0000256" key="5">
    <source>
        <dbReference type="PIRSR" id="PIRSR604450-51"/>
    </source>
</evidence>
<dbReference type="PANTHER" id="PTHR42690:SF1">
    <property type="entry name" value="THREONINE SYNTHASE-LIKE 2"/>
    <property type="match status" value="1"/>
</dbReference>
<reference evidence="7 8" key="1">
    <citation type="submission" date="2018-06" db="EMBL/GenBank/DDBJ databases">
        <title>Genome analysis of cellulolytic fungus Trichoderma lentiforme CFAM-422.</title>
        <authorList>
            <person name="Steindorff A.S."/>
            <person name="Formighieri E.F."/>
            <person name="Midorikawa G.E.O."/>
            <person name="Tamietti M.S."/>
            <person name="Ramos E.Z."/>
            <person name="Silva A.S."/>
            <person name="Bon E.P.S."/>
            <person name="Mendes T.D."/>
            <person name="Damaso M.C.T."/>
            <person name="Favaro L.C.L."/>
        </authorList>
    </citation>
    <scope>NUCLEOTIDE SEQUENCE [LARGE SCALE GENOMIC DNA]</scope>
    <source>
        <strain evidence="7 8">CFAM-422</strain>
    </source>
</reference>
<dbReference type="AlphaFoldDB" id="A0A9P4XNW0"/>
<evidence type="ECO:0000256" key="3">
    <source>
        <dbReference type="ARBA" id="ARBA00022898"/>
    </source>
</evidence>
<protein>
    <submittedName>
        <fullName evidence="7">Threonine synthase</fullName>
    </submittedName>
</protein>
<comment type="cofactor">
    <cofactor evidence="1 5">
        <name>pyridoxal 5'-phosphate</name>
        <dbReference type="ChEBI" id="CHEBI:597326"/>
    </cofactor>
</comment>
<dbReference type="NCBIfam" id="TIGR00260">
    <property type="entry name" value="thrC"/>
    <property type="match status" value="1"/>
</dbReference>
<dbReference type="GO" id="GO:0009088">
    <property type="term" value="P:threonine biosynthetic process"/>
    <property type="evidence" value="ECO:0007669"/>
    <property type="project" value="TreeGrafter"/>
</dbReference>
<evidence type="ECO:0000259" key="6">
    <source>
        <dbReference type="Pfam" id="PF14821"/>
    </source>
</evidence>
<dbReference type="InterPro" id="IPR051166">
    <property type="entry name" value="Threonine_Synthase"/>
</dbReference>
<proteinExistence type="inferred from homology"/>
<evidence type="ECO:0000256" key="1">
    <source>
        <dbReference type="ARBA" id="ARBA00001933"/>
    </source>
</evidence>
<dbReference type="Pfam" id="PF24857">
    <property type="entry name" value="THR4_C"/>
    <property type="match status" value="1"/>
</dbReference>
<dbReference type="EMBL" id="QLNT01000001">
    <property type="protein sequence ID" value="KAF3077631.1"/>
    <property type="molecule type" value="Genomic_DNA"/>
</dbReference>
<evidence type="ECO:0000313" key="7">
    <source>
        <dbReference type="EMBL" id="KAF3077631.1"/>
    </source>
</evidence>
<dbReference type="Pfam" id="PF14821">
    <property type="entry name" value="Thr_synth_N"/>
    <property type="match status" value="1"/>
</dbReference>
<keyword evidence="4" id="KW-0456">Lyase</keyword>
<dbReference type="Gene3D" id="3.90.1380.10">
    <property type="entry name" value="Threonine synthase, N-terminal domain"/>
    <property type="match status" value="1"/>
</dbReference>
<evidence type="ECO:0000256" key="4">
    <source>
        <dbReference type="ARBA" id="ARBA00023239"/>
    </source>
</evidence>
<dbReference type="GO" id="GO:0004795">
    <property type="term" value="F:threonine synthase activity"/>
    <property type="evidence" value="ECO:0007669"/>
    <property type="project" value="TreeGrafter"/>
</dbReference>
<accession>A0A9P4XNW0</accession>
<dbReference type="CDD" id="cd01560">
    <property type="entry name" value="Thr-synth_2"/>
    <property type="match status" value="1"/>
</dbReference>
<dbReference type="Gene3D" id="3.40.50.1100">
    <property type="match status" value="2"/>
</dbReference>
<name>A0A9P4XNW0_9HYPO</name>
<dbReference type="Proteomes" id="UP000801864">
    <property type="component" value="Unassembled WGS sequence"/>
</dbReference>